<feature type="coiled-coil region" evidence="1">
    <location>
        <begin position="1346"/>
        <end position="1380"/>
    </location>
</feature>
<feature type="region of interest" description="Disordered" evidence="2">
    <location>
        <begin position="1312"/>
        <end position="1336"/>
    </location>
</feature>
<feature type="coiled-coil region" evidence="1">
    <location>
        <begin position="836"/>
        <end position="863"/>
    </location>
</feature>
<feature type="region of interest" description="Disordered" evidence="2">
    <location>
        <begin position="158"/>
        <end position="179"/>
    </location>
</feature>
<keyword evidence="4" id="KW-1185">Reference proteome</keyword>
<protein>
    <submittedName>
        <fullName evidence="3">Uncharacterized protein</fullName>
    </submittedName>
</protein>
<dbReference type="EMBL" id="MTYJ01000131">
    <property type="protein sequence ID" value="OQV13023.1"/>
    <property type="molecule type" value="Genomic_DNA"/>
</dbReference>
<gene>
    <name evidence="3" type="ORF">BV898_12682</name>
</gene>
<keyword evidence="1" id="KW-0175">Coiled coil</keyword>
<evidence type="ECO:0000256" key="1">
    <source>
        <dbReference type="SAM" id="Coils"/>
    </source>
</evidence>
<accession>A0A1W0WCZ2</accession>
<feature type="compositionally biased region" description="Polar residues" evidence="2">
    <location>
        <begin position="1402"/>
        <end position="1413"/>
    </location>
</feature>
<feature type="coiled-coil region" evidence="1">
    <location>
        <begin position="278"/>
        <end position="305"/>
    </location>
</feature>
<feature type="region of interest" description="Disordered" evidence="2">
    <location>
        <begin position="1252"/>
        <end position="1276"/>
    </location>
</feature>
<organism evidence="3 4">
    <name type="scientific">Hypsibius exemplaris</name>
    <name type="common">Freshwater tardigrade</name>
    <dbReference type="NCBI Taxonomy" id="2072580"/>
    <lineage>
        <taxon>Eukaryota</taxon>
        <taxon>Metazoa</taxon>
        <taxon>Ecdysozoa</taxon>
        <taxon>Tardigrada</taxon>
        <taxon>Eutardigrada</taxon>
        <taxon>Parachela</taxon>
        <taxon>Hypsibioidea</taxon>
        <taxon>Hypsibiidae</taxon>
        <taxon>Hypsibius</taxon>
    </lineage>
</organism>
<proteinExistence type="predicted"/>
<feature type="coiled-coil region" evidence="1">
    <location>
        <begin position="1082"/>
        <end position="1116"/>
    </location>
</feature>
<feature type="coiled-coil region" evidence="1">
    <location>
        <begin position="735"/>
        <end position="783"/>
    </location>
</feature>
<comment type="caution">
    <text evidence="3">The sequence shown here is derived from an EMBL/GenBank/DDBJ whole genome shotgun (WGS) entry which is preliminary data.</text>
</comment>
<feature type="coiled-coil region" evidence="1">
    <location>
        <begin position="921"/>
        <end position="972"/>
    </location>
</feature>
<evidence type="ECO:0000313" key="4">
    <source>
        <dbReference type="Proteomes" id="UP000192578"/>
    </source>
</evidence>
<feature type="region of interest" description="Disordered" evidence="2">
    <location>
        <begin position="1399"/>
        <end position="1423"/>
    </location>
</feature>
<sequence>MSSQDMPDPAIIMVSCSRTESVETETDEVTGTVETSEMSVVGTTDSSETELVEGEAAESREILQVIVAKMDSEFVEDVMKMGSTITIVQDDDVSELESNSSHLNEPFDQDGGGSLTSTCLMKSAENGANLSLAESKSSVTCVRDDHLVEMQFHHADEDHVDQKGSNLPHTSSVSVSAELTDGEAAGFEYSGRYIRDGDFVEQESQEGDGNPELESGDFATANSVTEFIEQVEQEATITVEKIEKAFICVRKSEHFVETEFQNLDEHLDHTHIHFATQAHQLSQSLKTAEDYSAQLEEKIRLLESKHERDFDGLRDELRMTLEATDKLLDENAELKTNQKTQSEAIRHYEEESKRTTKLLDEIICERNLLVQSAGDFSAQSEEKMQLLESKHTDEVNSLREQLQIKLDSTEKLLAENADLKADQKTQSGAIRQLEGESQRTAALLSDLTGERDRLLLETEALLTSQAKAATDHEAALGVLREAHRRQLSAIETRFRKDLSVIRLAKERMCEELRSLTEQHGAAREMCARQVERSLERLLLSETEKSALQADLEAALPNLERQAQMVEAVTVERNGLLRVVEEMSAERGDLLNRSEALVVALRAAEAERDAFMGKCTSLAASAKKAEEEWSAQLEKCLDQEASVEERHKAELDSVKTSLENTERAHLKQTTAMSEQHRLDQTQLEAVQICLLDAESTVSAMKAEMAALTAQHVLQCDALAAELSTAKDKFSIAETALLELQNSYADLQTECETLRARIEASAGVVSLLDTQIKALTEEREEHRSKQLSQQHEVKELSQQLSTAVLQLSTSEKVVQGLQQNLATVQTENEKLTACLVEGKALTDTVTELKAKIQSLTDQARLDQTELERAKSSLLDAQSATTSMSDEMASLTAQHQRECLALTEKLSSATAFHLSVSEQSMLSRRTLQSENETLIARIAEAEAVTGNISLYQSEIKTLTEQRDEALRRGKDLSQRLDASEQLKNDTMDQMAGLTLQNSKERDEAAMVIAGLREKLSASETVFADLEAARNQCQALRLLQEEMAAKEAATLSALTEEVRLSQEQLVVVTEERDAVQDQLGHVTDHLIEAETAKVKLENEMEEWKRERAVLLEQVEEFQRQMLSASVDEKRELEHRLMNLVHEHDVHVLETDALLKEARASHAHLEIRVKDLVTQNADMISQLVSFKEKLVTTEKRHLESEQALGAIVTERDNLQAETLTLRRELAEVAASEANLKDRLCRVSVKIQTGMETAVDMVPQQRSPDAVRKCSTKVHATDHRSGSVREMVDRLDLRRSIEHDVVQLPIVSRSAEDSQPVKQSSASFIVNSPRDKPSTFMDSMKGDSVDGNADVIEKYQIKVSSEKKKRQALERQLSVLSQTCKIAEDINQQWEEAFEVLDRTYEWKSDQSFDGTPEKSQPGAQRRRPSPLSRTLSLSADASVLLLKKIQAVCDSLDELRIANKDLGFNAEISSEDTVRLLWKSICYAYEEYKKMQHVLEEVAGLLDVRLHGAQRAPQVLKRNSREDGRAVAVLRVSVGESDATASDGRRTYRTHYRHGHGGRDASTCGTVQDVSTRSYL</sequence>
<evidence type="ECO:0000256" key="2">
    <source>
        <dbReference type="SAM" id="MobiDB-lite"/>
    </source>
</evidence>
<evidence type="ECO:0000313" key="3">
    <source>
        <dbReference type="EMBL" id="OQV13023.1"/>
    </source>
</evidence>
<name>A0A1W0WCZ2_HYPEX</name>
<feature type="compositionally biased region" description="Polar residues" evidence="2">
    <location>
        <begin position="163"/>
        <end position="177"/>
    </location>
</feature>
<reference evidence="4" key="1">
    <citation type="submission" date="2017-01" db="EMBL/GenBank/DDBJ databases">
        <title>Comparative genomics of anhydrobiosis in the tardigrade Hypsibius dujardini.</title>
        <authorList>
            <person name="Yoshida Y."/>
            <person name="Koutsovoulos G."/>
            <person name="Laetsch D."/>
            <person name="Stevens L."/>
            <person name="Kumar S."/>
            <person name="Horikawa D."/>
            <person name="Ishino K."/>
            <person name="Komine S."/>
            <person name="Tomita M."/>
            <person name="Blaxter M."/>
            <person name="Arakawa K."/>
        </authorList>
    </citation>
    <scope>NUCLEOTIDE SEQUENCE [LARGE SCALE GENOMIC DNA]</scope>
    <source>
        <strain evidence="4">Z151</strain>
    </source>
</reference>
<dbReference type="Proteomes" id="UP000192578">
    <property type="component" value="Unassembled WGS sequence"/>
</dbReference>